<evidence type="ECO:0000256" key="6">
    <source>
        <dbReference type="ARBA" id="ARBA00022777"/>
    </source>
</evidence>
<evidence type="ECO:0000256" key="5">
    <source>
        <dbReference type="ARBA" id="ARBA00022741"/>
    </source>
</evidence>
<dbReference type="InterPro" id="IPR017441">
    <property type="entry name" value="Protein_kinase_ATP_BS"/>
</dbReference>
<sequence>MSLQTNNRRAATVVAQQQQKRGTMPSKSKGRDRNPPSQPPPQRTLRSIYDFKDVRGIGSGAFASVFHGFEPPSNRNVALKRINLTEIDMDSVLYQSVINEVNIFKTLNHPNIVKSFYSFEELSRFSGVKYLVLVLEYVNGGDLETWLNRKTNDHRLLVPEADIWRVFTQIADAVQYIHKQHIIHRDLKPPNVLLTTEDIVKLTDFGLSRQQNAGSRVQTVCGTPYYMSPERILEESYTTKSDVWSLGCILYEMATLRSPFFGEKDNISSLMQKIRDAEYPPFPDRCYYTAQLELLVQLCLKPVYKERPNAVDVHRMAAKMAGHWGVGGGGATTSK</sequence>
<keyword evidence="4" id="KW-0808">Transferase</keyword>
<dbReference type="InterPro" id="IPR050660">
    <property type="entry name" value="NEK_Ser/Thr_kinase"/>
</dbReference>
<evidence type="ECO:0000256" key="7">
    <source>
        <dbReference type="ARBA" id="ARBA00022840"/>
    </source>
</evidence>
<dbReference type="Pfam" id="PF00069">
    <property type="entry name" value="Pkinase"/>
    <property type="match status" value="1"/>
</dbReference>
<keyword evidence="7 10" id="KW-0067">ATP-binding</keyword>
<proteinExistence type="inferred from homology"/>
<evidence type="ECO:0000259" key="13">
    <source>
        <dbReference type="PROSITE" id="PS50011"/>
    </source>
</evidence>
<dbReference type="Proteomes" id="UP000887572">
    <property type="component" value="Unplaced"/>
</dbReference>
<keyword evidence="3 11" id="KW-0723">Serine/threonine-protein kinase</keyword>
<dbReference type="SUPFAM" id="SSF56112">
    <property type="entry name" value="Protein kinase-like (PK-like)"/>
    <property type="match status" value="1"/>
</dbReference>
<dbReference type="PRINTS" id="PR00109">
    <property type="entry name" value="TYRKINASE"/>
</dbReference>
<dbReference type="PIRSF" id="PIRSF000654">
    <property type="entry name" value="Integrin-linked_kinase"/>
    <property type="match status" value="1"/>
</dbReference>
<evidence type="ECO:0000256" key="3">
    <source>
        <dbReference type="ARBA" id="ARBA00022527"/>
    </source>
</evidence>
<dbReference type="GO" id="GO:0006950">
    <property type="term" value="P:response to stress"/>
    <property type="evidence" value="ECO:0007669"/>
    <property type="project" value="UniProtKB-ARBA"/>
</dbReference>
<evidence type="ECO:0000256" key="9">
    <source>
        <dbReference type="ARBA" id="ARBA00048679"/>
    </source>
</evidence>
<dbReference type="GO" id="GO:0005524">
    <property type="term" value="F:ATP binding"/>
    <property type="evidence" value="ECO:0007669"/>
    <property type="project" value="UniProtKB-UniRule"/>
</dbReference>
<dbReference type="GO" id="GO:0004674">
    <property type="term" value="F:protein serine/threonine kinase activity"/>
    <property type="evidence" value="ECO:0007669"/>
    <property type="project" value="UniProtKB-KW"/>
</dbReference>
<evidence type="ECO:0000256" key="1">
    <source>
        <dbReference type="ARBA" id="ARBA00010886"/>
    </source>
</evidence>
<dbReference type="AlphaFoldDB" id="A0A914IAN1"/>
<evidence type="ECO:0000256" key="4">
    <source>
        <dbReference type="ARBA" id="ARBA00022679"/>
    </source>
</evidence>
<dbReference type="SMART" id="SM00220">
    <property type="entry name" value="S_TKc"/>
    <property type="match status" value="1"/>
</dbReference>
<name>A0A914IAN1_GLORO</name>
<dbReference type="InterPro" id="IPR001245">
    <property type="entry name" value="Ser-Thr/Tyr_kinase_cat_dom"/>
</dbReference>
<keyword evidence="14" id="KW-1185">Reference proteome</keyword>
<evidence type="ECO:0000256" key="12">
    <source>
        <dbReference type="SAM" id="MobiDB-lite"/>
    </source>
</evidence>
<protein>
    <recommendedName>
        <fullName evidence="2">non-specific serine/threonine protein kinase</fullName>
        <ecNumber evidence="2">2.7.11.1</ecNumber>
    </recommendedName>
</protein>
<evidence type="ECO:0000256" key="2">
    <source>
        <dbReference type="ARBA" id="ARBA00012513"/>
    </source>
</evidence>
<evidence type="ECO:0000256" key="10">
    <source>
        <dbReference type="PROSITE-ProRule" id="PRU10141"/>
    </source>
</evidence>
<dbReference type="PROSITE" id="PS00107">
    <property type="entry name" value="PROTEIN_KINASE_ATP"/>
    <property type="match status" value="1"/>
</dbReference>
<dbReference type="PROSITE" id="PS50011">
    <property type="entry name" value="PROTEIN_KINASE_DOM"/>
    <property type="match status" value="1"/>
</dbReference>
<dbReference type="WBParaSite" id="Gr19_v10_g8426.t1">
    <property type="protein sequence ID" value="Gr19_v10_g8426.t1"/>
    <property type="gene ID" value="Gr19_v10_g8426"/>
</dbReference>
<dbReference type="EC" id="2.7.11.1" evidence="2"/>
<evidence type="ECO:0000256" key="11">
    <source>
        <dbReference type="RuleBase" id="RU000304"/>
    </source>
</evidence>
<evidence type="ECO:0000313" key="15">
    <source>
        <dbReference type="WBParaSite" id="Gr19_v10_g8426.t1"/>
    </source>
</evidence>
<accession>A0A914IAN1</accession>
<dbReference type="InterPro" id="IPR008271">
    <property type="entry name" value="Ser/Thr_kinase_AS"/>
</dbReference>
<feature type="binding site" evidence="10">
    <location>
        <position position="80"/>
    </location>
    <ligand>
        <name>ATP</name>
        <dbReference type="ChEBI" id="CHEBI:30616"/>
    </ligand>
</feature>
<dbReference type="Gene3D" id="1.10.510.10">
    <property type="entry name" value="Transferase(Phosphotransferase) domain 1"/>
    <property type="match status" value="1"/>
</dbReference>
<evidence type="ECO:0000313" key="14">
    <source>
        <dbReference type="Proteomes" id="UP000887572"/>
    </source>
</evidence>
<dbReference type="InterPro" id="IPR011009">
    <property type="entry name" value="Kinase-like_dom_sf"/>
</dbReference>
<comment type="similarity">
    <text evidence="1">Belongs to the protein kinase superfamily. NEK Ser/Thr protein kinase family. NIMA subfamily.</text>
</comment>
<organism evidence="14 15">
    <name type="scientific">Globodera rostochiensis</name>
    <name type="common">Golden nematode worm</name>
    <name type="synonym">Heterodera rostochiensis</name>
    <dbReference type="NCBI Taxonomy" id="31243"/>
    <lineage>
        <taxon>Eukaryota</taxon>
        <taxon>Metazoa</taxon>
        <taxon>Ecdysozoa</taxon>
        <taxon>Nematoda</taxon>
        <taxon>Chromadorea</taxon>
        <taxon>Rhabditida</taxon>
        <taxon>Tylenchina</taxon>
        <taxon>Tylenchomorpha</taxon>
        <taxon>Tylenchoidea</taxon>
        <taxon>Heteroderidae</taxon>
        <taxon>Heteroderinae</taxon>
        <taxon>Globodera</taxon>
    </lineage>
</organism>
<dbReference type="PANTHER" id="PTHR43671:SF98">
    <property type="entry name" value="SERINE_THREONINE-PROTEIN KINASE NEK11"/>
    <property type="match status" value="1"/>
</dbReference>
<comment type="catalytic activity">
    <reaction evidence="9">
        <text>L-seryl-[protein] + ATP = O-phospho-L-seryl-[protein] + ADP + H(+)</text>
        <dbReference type="Rhea" id="RHEA:17989"/>
        <dbReference type="Rhea" id="RHEA-COMP:9863"/>
        <dbReference type="Rhea" id="RHEA-COMP:11604"/>
        <dbReference type="ChEBI" id="CHEBI:15378"/>
        <dbReference type="ChEBI" id="CHEBI:29999"/>
        <dbReference type="ChEBI" id="CHEBI:30616"/>
        <dbReference type="ChEBI" id="CHEBI:83421"/>
        <dbReference type="ChEBI" id="CHEBI:456216"/>
        <dbReference type="EC" id="2.7.11.1"/>
    </reaction>
</comment>
<feature type="domain" description="Protein kinase" evidence="13">
    <location>
        <begin position="51"/>
        <end position="317"/>
    </location>
</feature>
<reference evidence="15" key="1">
    <citation type="submission" date="2022-11" db="UniProtKB">
        <authorList>
            <consortium name="WormBaseParasite"/>
        </authorList>
    </citation>
    <scope>IDENTIFICATION</scope>
</reference>
<dbReference type="PANTHER" id="PTHR43671">
    <property type="entry name" value="SERINE/THREONINE-PROTEIN KINASE NEK"/>
    <property type="match status" value="1"/>
</dbReference>
<evidence type="ECO:0000256" key="8">
    <source>
        <dbReference type="ARBA" id="ARBA00047899"/>
    </source>
</evidence>
<keyword evidence="6" id="KW-0418">Kinase</keyword>
<comment type="catalytic activity">
    <reaction evidence="8">
        <text>L-threonyl-[protein] + ATP = O-phospho-L-threonyl-[protein] + ADP + H(+)</text>
        <dbReference type="Rhea" id="RHEA:46608"/>
        <dbReference type="Rhea" id="RHEA-COMP:11060"/>
        <dbReference type="Rhea" id="RHEA-COMP:11605"/>
        <dbReference type="ChEBI" id="CHEBI:15378"/>
        <dbReference type="ChEBI" id="CHEBI:30013"/>
        <dbReference type="ChEBI" id="CHEBI:30616"/>
        <dbReference type="ChEBI" id="CHEBI:61977"/>
        <dbReference type="ChEBI" id="CHEBI:456216"/>
        <dbReference type="EC" id="2.7.11.1"/>
    </reaction>
</comment>
<dbReference type="InterPro" id="IPR000719">
    <property type="entry name" value="Prot_kinase_dom"/>
</dbReference>
<keyword evidence="5 10" id="KW-0547">Nucleotide-binding</keyword>
<feature type="region of interest" description="Disordered" evidence="12">
    <location>
        <begin position="1"/>
        <end position="44"/>
    </location>
</feature>
<dbReference type="PROSITE" id="PS00108">
    <property type="entry name" value="PROTEIN_KINASE_ST"/>
    <property type="match status" value="1"/>
</dbReference>